<comment type="subcellular location">
    <subcellularLocation>
        <location evidence="1">Secreted</location>
    </subcellularLocation>
</comment>
<feature type="non-terminal residue" evidence="9">
    <location>
        <position position="1"/>
    </location>
</feature>
<keyword evidence="10" id="KW-1185">Reference proteome</keyword>
<dbReference type="EMBL" id="JAMKFB020000292">
    <property type="protein sequence ID" value="KAL0150565.1"/>
    <property type="molecule type" value="Genomic_DNA"/>
</dbReference>
<evidence type="ECO:0000256" key="1">
    <source>
        <dbReference type="ARBA" id="ARBA00004613"/>
    </source>
</evidence>
<keyword evidence="6" id="KW-0325">Glycoprotein</keyword>
<evidence type="ECO:0000259" key="8">
    <source>
        <dbReference type="PROSITE" id="PS01180"/>
    </source>
</evidence>
<dbReference type="InterPro" id="IPR051659">
    <property type="entry name" value="Serine_Protease_S1-Domain"/>
</dbReference>
<keyword evidence="3" id="KW-0732">Signal</keyword>
<dbReference type="CDD" id="cd00041">
    <property type="entry name" value="CUB"/>
    <property type="match status" value="1"/>
</dbReference>
<dbReference type="Pfam" id="PF00431">
    <property type="entry name" value="CUB"/>
    <property type="match status" value="1"/>
</dbReference>
<gene>
    <name evidence="9" type="ORF">M9458_054158</name>
</gene>
<evidence type="ECO:0000256" key="5">
    <source>
        <dbReference type="ARBA" id="ARBA00023157"/>
    </source>
</evidence>
<name>A0ABD0MLN9_CIRMR</name>
<dbReference type="SUPFAM" id="SSF49854">
    <property type="entry name" value="Spermadhesin, CUB domain"/>
    <property type="match status" value="1"/>
</dbReference>
<comment type="caution">
    <text evidence="9">The sequence shown here is derived from an EMBL/GenBank/DDBJ whole genome shotgun (WGS) entry which is preliminary data.</text>
</comment>
<dbReference type="InterPro" id="IPR000859">
    <property type="entry name" value="CUB_dom"/>
</dbReference>
<dbReference type="Proteomes" id="UP001529510">
    <property type="component" value="Unassembled WGS sequence"/>
</dbReference>
<keyword evidence="2" id="KW-0964">Secreted</keyword>
<dbReference type="PROSITE" id="PS01180">
    <property type="entry name" value="CUB"/>
    <property type="match status" value="1"/>
</dbReference>
<feature type="non-terminal residue" evidence="9">
    <location>
        <position position="72"/>
    </location>
</feature>
<dbReference type="Gene3D" id="2.60.120.290">
    <property type="entry name" value="Spermadhesin, CUB domain"/>
    <property type="match status" value="1"/>
</dbReference>
<dbReference type="InterPro" id="IPR035914">
    <property type="entry name" value="Sperma_CUB_dom_sf"/>
</dbReference>
<feature type="domain" description="CUB" evidence="8">
    <location>
        <begin position="1"/>
        <end position="71"/>
    </location>
</feature>
<sequence>FMMLSLEFDHSCQYDYVEVRDGESLNSRVIGRYCGNERPPSIKSTGSSLHILFISDGYKNFDGFFAIFQESS</sequence>
<proteinExistence type="predicted"/>
<evidence type="ECO:0000313" key="9">
    <source>
        <dbReference type="EMBL" id="KAL0150565.1"/>
    </source>
</evidence>
<protein>
    <recommendedName>
        <fullName evidence="8">CUB domain-containing protein</fullName>
    </recommendedName>
</protein>
<evidence type="ECO:0000256" key="4">
    <source>
        <dbReference type="ARBA" id="ARBA00022737"/>
    </source>
</evidence>
<dbReference type="PANTHER" id="PTHR24254">
    <property type="entry name" value="PROTHROMBIN"/>
    <property type="match status" value="1"/>
</dbReference>
<evidence type="ECO:0000256" key="7">
    <source>
        <dbReference type="PROSITE-ProRule" id="PRU00059"/>
    </source>
</evidence>
<accession>A0ABD0MLN9</accession>
<evidence type="ECO:0000256" key="6">
    <source>
        <dbReference type="ARBA" id="ARBA00023180"/>
    </source>
</evidence>
<evidence type="ECO:0000256" key="2">
    <source>
        <dbReference type="ARBA" id="ARBA00022525"/>
    </source>
</evidence>
<dbReference type="AlphaFoldDB" id="A0ABD0MLN9"/>
<dbReference type="GO" id="GO:0005576">
    <property type="term" value="C:extracellular region"/>
    <property type="evidence" value="ECO:0007669"/>
    <property type="project" value="UniProtKB-SubCell"/>
</dbReference>
<evidence type="ECO:0000313" key="10">
    <source>
        <dbReference type="Proteomes" id="UP001529510"/>
    </source>
</evidence>
<dbReference type="PANTHER" id="PTHR24254:SF9">
    <property type="entry name" value="INACTIVE SERINE PROTEASE PAMR1"/>
    <property type="match status" value="1"/>
</dbReference>
<keyword evidence="5" id="KW-1015">Disulfide bond</keyword>
<keyword evidence="4" id="KW-0677">Repeat</keyword>
<evidence type="ECO:0000256" key="3">
    <source>
        <dbReference type="ARBA" id="ARBA00022729"/>
    </source>
</evidence>
<comment type="caution">
    <text evidence="7">Lacks conserved residue(s) required for the propagation of feature annotation.</text>
</comment>
<organism evidence="9 10">
    <name type="scientific">Cirrhinus mrigala</name>
    <name type="common">Mrigala</name>
    <dbReference type="NCBI Taxonomy" id="683832"/>
    <lineage>
        <taxon>Eukaryota</taxon>
        <taxon>Metazoa</taxon>
        <taxon>Chordata</taxon>
        <taxon>Craniata</taxon>
        <taxon>Vertebrata</taxon>
        <taxon>Euteleostomi</taxon>
        <taxon>Actinopterygii</taxon>
        <taxon>Neopterygii</taxon>
        <taxon>Teleostei</taxon>
        <taxon>Ostariophysi</taxon>
        <taxon>Cypriniformes</taxon>
        <taxon>Cyprinidae</taxon>
        <taxon>Labeoninae</taxon>
        <taxon>Labeonini</taxon>
        <taxon>Cirrhinus</taxon>
    </lineage>
</organism>
<reference evidence="9 10" key="1">
    <citation type="submission" date="2024-05" db="EMBL/GenBank/DDBJ databases">
        <title>Genome sequencing and assembly of Indian major carp, Cirrhinus mrigala (Hamilton, 1822).</title>
        <authorList>
            <person name="Mohindra V."/>
            <person name="Chowdhury L.M."/>
            <person name="Lal K."/>
            <person name="Jena J.K."/>
        </authorList>
    </citation>
    <scope>NUCLEOTIDE SEQUENCE [LARGE SCALE GENOMIC DNA]</scope>
    <source>
        <strain evidence="9">CM1030</strain>
        <tissue evidence="9">Blood</tissue>
    </source>
</reference>